<dbReference type="Proteomes" id="UP001159428">
    <property type="component" value="Unassembled WGS sequence"/>
</dbReference>
<protein>
    <submittedName>
        <fullName evidence="2">Uncharacterized protein</fullName>
    </submittedName>
</protein>
<sequence>MLSKFKVKSVSGGSFLTHFQHKRAQSCTLAQTQPSLTEVYEAEIRRLRKENHNLRIQHNSIATQLNEVVTQLQQANAEGMLLKQRIAETENVFYNTKQDFWQLTSAARNNKKRRVRQLVAQLVERLEEFEPIEVHNNFTFL</sequence>
<reference evidence="2 3" key="1">
    <citation type="submission" date="2022-05" db="EMBL/GenBank/DDBJ databases">
        <authorList>
            <consortium name="Genoscope - CEA"/>
            <person name="William W."/>
        </authorList>
    </citation>
    <scope>NUCLEOTIDE SEQUENCE [LARGE SCALE GENOMIC DNA]</scope>
</reference>
<keyword evidence="1" id="KW-0175">Coiled coil</keyword>
<gene>
    <name evidence="2" type="ORF">PMEA_00017611</name>
</gene>
<dbReference type="AlphaFoldDB" id="A0AAU9X5A6"/>
<feature type="coiled-coil region" evidence="1">
    <location>
        <begin position="37"/>
        <end position="92"/>
    </location>
</feature>
<comment type="caution">
    <text evidence="2">The sequence shown here is derived from an EMBL/GenBank/DDBJ whole genome shotgun (WGS) entry which is preliminary data.</text>
</comment>
<organism evidence="2 3">
    <name type="scientific">Pocillopora meandrina</name>
    <dbReference type="NCBI Taxonomy" id="46732"/>
    <lineage>
        <taxon>Eukaryota</taxon>
        <taxon>Metazoa</taxon>
        <taxon>Cnidaria</taxon>
        <taxon>Anthozoa</taxon>
        <taxon>Hexacorallia</taxon>
        <taxon>Scleractinia</taxon>
        <taxon>Astrocoeniina</taxon>
        <taxon>Pocilloporidae</taxon>
        <taxon>Pocillopora</taxon>
    </lineage>
</organism>
<keyword evidence="3" id="KW-1185">Reference proteome</keyword>
<dbReference type="EMBL" id="CALNXJ010000030">
    <property type="protein sequence ID" value="CAH3136223.1"/>
    <property type="molecule type" value="Genomic_DNA"/>
</dbReference>
<name>A0AAU9X5A6_9CNID</name>
<accession>A0AAU9X5A6</accession>
<evidence type="ECO:0000313" key="2">
    <source>
        <dbReference type="EMBL" id="CAH3136223.1"/>
    </source>
</evidence>
<proteinExistence type="predicted"/>
<evidence type="ECO:0000256" key="1">
    <source>
        <dbReference type="SAM" id="Coils"/>
    </source>
</evidence>
<evidence type="ECO:0000313" key="3">
    <source>
        <dbReference type="Proteomes" id="UP001159428"/>
    </source>
</evidence>